<accession>A0A6I2RG96</accession>
<feature type="transmembrane region" description="Helical" evidence="1">
    <location>
        <begin position="270"/>
        <end position="293"/>
    </location>
</feature>
<gene>
    <name evidence="3" type="ORF">GKE97_24565</name>
</gene>
<evidence type="ECO:0000256" key="1">
    <source>
        <dbReference type="SAM" id="Phobius"/>
    </source>
</evidence>
<proteinExistence type="predicted"/>
<keyword evidence="1" id="KW-0472">Membrane</keyword>
<evidence type="ECO:0000256" key="2">
    <source>
        <dbReference type="SAM" id="SignalP"/>
    </source>
</evidence>
<keyword evidence="1" id="KW-0812">Transmembrane</keyword>
<dbReference type="AlphaFoldDB" id="A0A6I2RG96"/>
<keyword evidence="2" id="KW-0732">Signal</keyword>
<evidence type="ECO:0000313" key="4">
    <source>
        <dbReference type="Proteomes" id="UP000434475"/>
    </source>
</evidence>
<dbReference type="RefSeq" id="WP_238047651.1">
    <property type="nucleotide sequence ID" value="NZ_JAKNGX010000100.1"/>
</dbReference>
<protein>
    <submittedName>
        <fullName evidence="3">Cell wall anchor protein</fullName>
    </submittedName>
</protein>
<organism evidence="3 4">
    <name type="scientific">Flavonifractor plautii</name>
    <name type="common">Fusobacterium plautii</name>
    <dbReference type="NCBI Taxonomy" id="292800"/>
    <lineage>
        <taxon>Bacteria</taxon>
        <taxon>Bacillati</taxon>
        <taxon>Bacillota</taxon>
        <taxon>Clostridia</taxon>
        <taxon>Eubacteriales</taxon>
        <taxon>Oscillospiraceae</taxon>
        <taxon>Flavonifractor</taxon>
    </lineage>
</organism>
<evidence type="ECO:0000313" key="3">
    <source>
        <dbReference type="EMBL" id="MSB22637.1"/>
    </source>
</evidence>
<feature type="signal peptide" evidence="2">
    <location>
        <begin position="1"/>
        <end position="24"/>
    </location>
</feature>
<keyword evidence="1" id="KW-1133">Transmembrane helix</keyword>
<dbReference type="EMBL" id="WKPR01000047">
    <property type="protein sequence ID" value="MSB22637.1"/>
    <property type="molecule type" value="Genomic_DNA"/>
</dbReference>
<sequence>MKRTILRCAAGLLMAAALLPTALAAEPFPEAPEVQVCYPTSVTRSEDGTEIRKVYDLSPEQDPAGIPRSDFEQDGFHYTLTDLLQQELPEHESRQHTETVSLESKYKDMESVLALLPQEKEFVTEDGLSGTLALQLDTVQVEAAGYGSSTREVSATRSYPNLASQDTANIPKSIEEDGRTLTLQSIDWRTDNTANVAGYAMGDRYTAVATYTGTATSSYVTGYTVTADYTGTVSRIALNRVRYVAIFEGEPLEPVVPVEELGDGLAQFNWAAILLPLGVVFAVGGVTGACLFVKRRREAREEDSES</sequence>
<comment type="caution">
    <text evidence="3">The sequence shown here is derived from an EMBL/GenBank/DDBJ whole genome shotgun (WGS) entry which is preliminary data.</text>
</comment>
<reference evidence="3 4" key="1">
    <citation type="journal article" date="2019" name="Nat. Med.">
        <title>A library of human gut bacterial isolates paired with longitudinal multiomics data enables mechanistic microbiome research.</title>
        <authorList>
            <person name="Poyet M."/>
            <person name="Groussin M."/>
            <person name="Gibbons S.M."/>
            <person name="Avila-Pacheco J."/>
            <person name="Jiang X."/>
            <person name="Kearney S.M."/>
            <person name="Perrotta A.R."/>
            <person name="Berdy B."/>
            <person name="Zhao S."/>
            <person name="Lieberman T.D."/>
            <person name="Swanson P.K."/>
            <person name="Smith M."/>
            <person name="Roesemann S."/>
            <person name="Alexander J.E."/>
            <person name="Rich S.A."/>
            <person name="Livny J."/>
            <person name="Vlamakis H."/>
            <person name="Clish C."/>
            <person name="Bullock K."/>
            <person name="Deik A."/>
            <person name="Scott J."/>
            <person name="Pierce K.A."/>
            <person name="Xavier R.J."/>
            <person name="Alm E.J."/>
        </authorList>
    </citation>
    <scope>NUCLEOTIDE SEQUENCE [LARGE SCALE GENOMIC DNA]</scope>
    <source>
        <strain evidence="3 4">BIOML-A2</strain>
    </source>
</reference>
<dbReference type="Proteomes" id="UP000434475">
    <property type="component" value="Unassembled WGS sequence"/>
</dbReference>
<name>A0A6I2RG96_FLAPL</name>
<feature type="chain" id="PRO_5026351509" evidence="2">
    <location>
        <begin position="25"/>
        <end position="306"/>
    </location>
</feature>